<dbReference type="InterPro" id="IPR036465">
    <property type="entry name" value="vWFA_dom_sf"/>
</dbReference>
<keyword evidence="2" id="KW-1185">Reference proteome</keyword>
<dbReference type="PANTHER" id="PTHR39338">
    <property type="entry name" value="BLL5662 PROTEIN-RELATED"/>
    <property type="match status" value="1"/>
</dbReference>
<protein>
    <recommendedName>
        <fullName evidence="3">VWA domain containing CoxE-like protein</fullName>
    </recommendedName>
</protein>
<sequence>MNSLADNLVGFVQILRQLGVRVSTAETIDAVDSLTVIEHFDRDEFRAALKSTLIKNAEDRAAFDQAFNLFFVPPESKQQQREAWDSKQQLDLEQSQQVQEELVFQGRPLDLPEELKDVYKRLPEQEKQRLQDFLEKTSTGANVKESFQPIVENLLKSSLSYHHRQLSPEDLAQLAAARRQLLGHHELDHVVESAAGLGGAGKNPLLHKNMQDIAEHEIPQVTALIKRLAHRLTTRISRRFRMTGRRKLIDIRQSIRRNMRYGGIMIALKYKTKKIHKPNIVVVCDVSASMTKYVRFTLPLLYGLSNVVKNIETFIFATDLEKVTDYFRRNDDFAQVSEKLVTSSTQIGQGTNLFIALTSLEQEYKQLLSPSTLLFIISDANTLAPLETASELSVISKKVKRILWLNTQPKERWSQNSAIPLFAKHSTMFECYSLAHLTKILSLNLTRHT</sequence>
<dbReference type="AlphaFoldDB" id="A0A1W2BQ97"/>
<dbReference type="SUPFAM" id="SSF53300">
    <property type="entry name" value="vWA-like"/>
    <property type="match status" value="1"/>
</dbReference>
<accession>A0A1W2BQ97</accession>
<evidence type="ECO:0000313" key="1">
    <source>
        <dbReference type="EMBL" id="SMC75127.1"/>
    </source>
</evidence>
<evidence type="ECO:0000313" key="2">
    <source>
        <dbReference type="Proteomes" id="UP000192738"/>
    </source>
</evidence>
<dbReference type="OrthoDB" id="9790469at2"/>
<dbReference type="RefSeq" id="WP_084575777.1">
    <property type="nucleotide sequence ID" value="NZ_CP155572.1"/>
</dbReference>
<dbReference type="InterPro" id="IPR008912">
    <property type="entry name" value="Uncharacterised_CoxE"/>
</dbReference>
<dbReference type="Proteomes" id="UP000192738">
    <property type="component" value="Unassembled WGS sequence"/>
</dbReference>
<dbReference type="PIRSF" id="PIRSF010256">
    <property type="entry name" value="CoxE_vWa"/>
    <property type="match status" value="1"/>
</dbReference>
<gene>
    <name evidence="1" type="ORF">SAMN04488500_10873</name>
</gene>
<dbReference type="PANTHER" id="PTHR39338:SF5">
    <property type="entry name" value="BLR6139 PROTEIN"/>
    <property type="match status" value="1"/>
</dbReference>
<dbReference type="InterPro" id="IPR011195">
    <property type="entry name" value="UCP010256"/>
</dbReference>
<organism evidence="1 2">
    <name type="scientific">Sporomusa malonica</name>
    <dbReference type="NCBI Taxonomy" id="112901"/>
    <lineage>
        <taxon>Bacteria</taxon>
        <taxon>Bacillati</taxon>
        <taxon>Bacillota</taxon>
        <taxon>Negativicutes</taxon>
        <taxon>Selenomonadales</taxon>
        <taxon>Sporomusaceae</taxon>
        <taxon>Sporomusa</taxon>
    </lineage>
</organism>
<proteinExistence type="predicted"/>
<dbReference type="EMBL" id="FWXI01000008">
    <property type="protein sequence ID" value="SMC75127.1"/>
    <property type="molecule type" value="Genomic_DNA"/>
</dbReference>
<dbReference type="Pfam" id="PF05762">
    <property type="entry name" value="VWA_CoxE"/>
    <property type="match status" value="1"/>
</dbReference>
<evidence type="ECO:0008006" key="3">
    <source>
        <dbReference type="Google" id="ProtNLM"/>
    </source>
</evidence>
<reference evidence="1 2" key="1">
    <citation type="submission" date="2017-04" db="EMBL/GenBank/DDBJ databases">
        <authorList>
            <person name="Afonso C.L."/>
            <person name="Miller P.J."/>
            <person name="Scott M.A."/>
            <person name="Spackman E."/>
            <person name="Goraichik I."/>
            <person name="Dimitrov K.M."/>
            <person name="Suarez D.L."/>
            <person name="Swayne D.E."/>
        </authorList>
    </citation>
    <scope>NUCLEOTIDE SEQUENCE [LARGE SCALE GENOMIC DNA]</scope>
    <source>
        <strain evidence="1 2">DSM 5090</strain>
    </source>
</reference>
<name>A0A1W2BQ97_9FIRM</name>
<dbReference type="STRING" id="112901.SAMN04488500_10873"/>